<comment type="caution">
    <text evidence="1">The sequence shown here is derived from an EMBL/GenBank/DDBJ whole genome shotgun (WGS) entry which is preliminary data.</text>
</comment>
<dbReference type="Proteomes" id="UP000005481">
    <property type="component" value="Unassembled WGS sequence"/>
</dbReference>
<sequence length="43" mass="5137">MNYYDADIQFKYELSERKIFRLTLVLSQDMDAEPCKNYELKGG</sequence>
<dbReference type="AlphaFoldDB" id="G9YHF8"/>
<reference evidence="1 2" key="1">
    <citation type="submission" date="2011-08" db="EMBL/GenBank/DDBJ databases">
        <authorList>
            <person name="Weinstock G."/>
            <person name="Sodergren E."/>
            <person name="Clifton S."/>
            <person name="Fulton L."/>
            <person name="Fulton B."/>
            <person name="Courtney L."/>
            <person name="Fronick C."/>
            <person name="Harrison M."/>
            <person name="Strong C."/>
            <person name="Farmer C."/>
            <person name="Delahaunty K."/>
            <person name="Markovic C."/>
            <person name="Hall O."/>
            <person name="Minx P."/>
            <person name="Tomlinson C."/>
            <person name="Mitreva M."/>
            <person name="Hou S."/>
            <person name="Chen J."/>
            <person name="Wollam A."/>
            <person name="Pepin K.H."/>
            <person name="Johnson M."/>
            <person name="Bhonagiri V."/>
            <person name="Zhang X."/>
            <person name="Suruliraj S."/>
            <person name="Warren W."/>
            <person name="Chinwalla A."/>
            <person name="Mardis E.R."/>
            <person name="Wilson R.K."/>
        </authorList>
    </citation>
    <scope>NUCLEOTIDE SEQUENCE [LARGE SCALE GENOMIC DNA]</scope>
    <source>
        <strain evidence="1 2">F0357</strain>
    </source>
</reference>
<evidence type="ECO:0000313" key="1">
    <source>
        <dbReference type="EMBL" id="EHM40828.1"/>
    </source>
</evidence>
<protein>
    <submittedName>
        <fullName evidence="1">Uncharacterized protein</fullName>
    </submittedName>
</protein>
<name>G9YHF8_9FIRM</name>
<accession>G9YHF8</accession>
<proteinExistence type="predicted"/>
<evidence type="ECO:0000313" key="2">
    <source>
        <dbReference type="Proteomes" id="UP000005481"/>
    </source>
</evidence>
<gene>
    <name evidence="1" type="ORF">HMPREF0080_01089</name>
</gene>
<dbReference type="EMBL" id="AGCJ01000041">
    <property type="protein sequence ID" value="EHM40828.1"/>
    <property type="molecule type" value="Genomic_DNA"/>
</dbReference>
<keyword evidence="2" id="KW-1185">Reference proteome</keyword>
<dbReference type="STRING" id="861450.HMPREF0080_01089"/>
<dbReference type="HOGENOM" id="CLU_3228822_0_0_9"/>
<organism evidence="1 2">
    <name type="scientific">Anaeroglobus geminatus F0357</name>
    <dbReference type="NCBI Taxonomy" id="861450"/>
    <lineage>
        <taxon>Bacteria</taxon>
        <taxon>Bacillati</taxon>
        <taxon>Bacillota</taxon>
        <taxon>Negativicutes</taxon>
        <taxon>Veillonellales</taxon>
        <taxon>Veillonellaceae</taxon>
        <taxon>Anaeroglobus</taxon>
    </lineage>
</organism>